<gene>
    <name evidence="2" type="ORF">SORBI_3009G147300</name>
</gene>
<name>A0A1Z5R2S0_SORBI</name>
<proteinExistence type="predicted"/>
<reference evidence="2" key="2">
    <citation type="submission" date="2017-02" db="EMBL/GenBank/DDBJ databases">
        <title>WGS assembly of Sorghum bicolor.</title>
        <authorList>
            <person name="Paterson A."/>
            <person name="Mullet J."/>
            <person name="Bowers J."/>
            <person name="Bruggmann R."/>
            <person name="Dubchak I."/>
            <person name="Grimwood J."/>
            <person name="Gundlach H."/>
            <person name="Haberer G."/>
            <person name="Hellsten U."/>
            <person name="Mitros T."/>
            <person name="Poliakov A."/>
            <person name="Schmutz J."/>
            <person name="Spannagl M."/>
            <person name="Tang H."/>
            <person name="Wang X."/>
            <person name="Wicker T."/>
            <person name="Bharti A."/>
            <person name="Chapman J."/>
            <person name="Feltus F."/>
            <person name="Gowik U."/>
            <person name="Grigoriev I."/>
            <person name="Lyons E."/>
            <person name="Maher C."/>
            <person name="Martis M."/>
            <person name="Narechania A."/>
            <person name="Otillar R."/>
            <person name="Penning B."/>
            <person name="Salamov A."/>
            <person name="Wang Y."/>
            <person name="Zhang L."/>
            <person name="Carpita N."/>
            <person name="Freeling M."/>
            <person name="Gingle A."/>
            <person name="Hash C."/>
            <person name="Keller B."/>
            <person name="Klein P."/>
            <person name="Kresovich S."/>
            <person name="Mccann M."/>
            <person name="Ming R."/>
            <person name="Peterson D."/>
            <person name="Rahman M."/>
            <person name="Ware D."/>
            <person name="Westhoff P."/>
            <person name="Mayer K."/>
            <person name="Messing J."/>
            <person name="Sims D."/>
            <person name="Jenkins J."/>
            <person name="Shu S."/>
            <person name="Rokhsar D."/>
        </authorList>
    </citation>
    <scope>NUCLEOTIDE SEQUENCE</scope>
</reference>
<evidence type="ECO:0000313" key="2">
    <source>
        <dbReference type="EMBL" id="OQU78063.1"/>
    </source>
</evidence>
<evidence type="ECO:0000313" key="3">
    <source>
        <dbReference type="Proteomes" id="UP000000768"/>
    </source>
</evidence>
<dbReference type="PANTHER" id="PTHR34835">
    <property type="entry name" value="OS07G0283600 PROTEIN-RELATED"/>
    <property type="match status" value="1"/>
</dbReference>
<dbReference type="EMBL" id="CM000768">
    <property type="protein sequence ID" value="OQU78062.1"/>
    <property type="molecule type" value="Genomic_DNA"/>
</dbReference>
<dbReference type="InParanoid" id="A0A1Z5R2S0"/>
<dbReference type="ExpressionAtlas" id="A0A1Z5R2S0">
    <property type="expression patterns" value="baseline"/>
</dbReference>
<feature type="region of interest" description="Disordered" evidence="1">
    <location>
        <begin position="1"/>
        <end position="90"/>
    </location>
</feature>
<accession>A0A1Z5R2S0</accession>
<feature type="compositionally biased region" description="Polar residues" evidence="1">
    <location>
        <begin position="21"/>
        <end position="37"/>
    </location>
</feature>
<dbReference type="AlphaFoldDB" id="A0A1Z5R2S0"/>
<organism evidence="2 3">
    <name type="scientific">Sorghum bicolor</name>
    <name type="common">Sorghum</name>
    <name type="synonym">Sorghum vulgare</name>
    <dbReference type="NCBI Taxonomy" id="4558"/>
    <lineage>
        <taxon>Eukaryota</taxon>
        <taxon>Viridiplantae</taxon>
        <taxon>Streptophyta</taxon>
        <taxon>Embryophyta</taxon>
        <taxon>Tracheophyta</taxon>
        <taxon>Spermatophyta</taxon>
        <taxon>Magnoliopsida</taxon>
        <taxon>Liliopsida</taxon>
        <taxon>Poales</taxon>
        <taxon>Poaceae</taxon>
        <taxon>PACMAD clade</taxon>
        <taxon>Panicoideae</taxon>
        <taxon>Andropogonodae</taxon>
        <taxon>Andropogoneae</taxon>
        <taxon>Sorghinae</taxon>
        <taxon>Sorghum</taxon>
    </lineage>
</organism>
<dbReference type="Gramene" id="OQU78063">
    <property type="protein sequence ID" value="OQU78063"/>
    <property type="gene ID" value="SORBI_3009G147300"/>
</dbReference>
<reference evidence="2 3" key="1">
    <citation type="journal article" date="2009" name="Nature">
        <title>The Sorghum bicolor genome and the diversification of grasses.</title>
        <authorList>
            <person name="Paterson A.H."/>
            <person name="Bowers J.E."/>
            <person name="Bruggmann R."/>
            <person name="Dubchak I."/>
            <person name="Grimwood J."/>
            <person name="Gundlach H."/>
            <person name="Haberer G."/>
            <person name="Hellsten U."/>
            <person name="Mitros T."/>
            <person name="Poliakov A."/>
            <person name="Schmutz J."/>
            <person name="Spannagl M."/>
            <person name="Tang H."/>
            <person name="Wang X."/>
            <person name="Wicker T."/>
            <person name="Bharti A.K."/>
            <person name="Chapman J."/>
            <person name="Feltus F.A."/>
            <person name="Gowik U."/>
            <person name="Grigoriev I.V."/>
            <person name="Lyons E."/>
            <person name="Maher C.A."/>
            <person name="Martis M."/>
            <person name="Narechania A."/>
            <person name="Otillar R.P."/>
            <person name="Penning B.W."/>
            <person name="Salamov A.A."/>
            <person name="Wang Y."/>
            <person name="Zhang L."/>
            <person name="Carpita N.C."/>
            <person name="Freeling M."/>
            <person name="Gingle A.R."/>
            <person name="Hash C.T."/>
            <person name="Keller B."/>
            <person name="Klein P."/>
            <person name="Kresovich S."/>
            <person name="McCann M.C."/>
            <person name="Ming R."/>
            <person name="Peterson D.G."/>
            <person name="Mehboob-ur-Rahman"/>
            <person name="Ware D."/>
            <person name="Westhoff P."/>
            <person name="Mayer K.F."/>
            <person name="Messing J."/>
            <person name="Rokhsar D.S."/>
        </authorList>
    </citation>
    <scope>NUCLEOTIDE SEQUENCE [LARGE SCALE GENOMIC DNA]</scope>
    <source>
        <strain evidence="3">cv. BTx623</strain>
    </source>
</reference>
<dbReference type="Gramene" id="OQU78062">
    <property type="protein sequence ID" value="OQU78062"/>
    <property type="gene ID" value="SORBI_3009G147300"/>
</dbReference>
<keyword evidence="3" id="KW-1185">Reference proteome</keyword>
<evidence type="ECO:0000256" key="1">
    <source>
        <dbReference type="SAM" id="MobiDB-lite"/>
    </source>
</evidence>
<feature type="compositionally biased region" description="Basic and acidic residues" evidence="1">
    <location>
        <begin position="51"/>
        <end position="68"/>
    </location>
</feature>
<dbReference type="Proteomes" id="UP000000768">
    <property type="component" value="Chromosome 9"/>
</dbReference>
<dbReference type="FunCoup" id="A0A1Z5R2S0">
    <property type="interactions" value="2"/>
</dbReference>
<evidence type="ECO:0008006" key="4">
    <source>
        <dbReference type="Google" id="ProtNLM"/>
    </source>
</evidence>
<reference evidence="3" key="3">
    <citation type="journal article" date="2018" name="Plant J.">
        <title>The Sorghum bicolor reference genome: improved assembly, gene annotations, a transcriptome atlas, and signatures of genome organization.</title>
        <authorList>
            <person name="McCormick R.F."/>
            <person name="Truong S.K."/>
            <person name="Sreedasyam A."/>
            <person name="Jenkins J."/>
            <person name="Shu S."/>
            <person name="Sims D."/>
            <person name="Kennedy M."/>
            <person name="Amirebrahimi M."/>
            <person name="Weers B.D."/>
            <person name="McKinley B."/>
            <person name="Mattison A."/>
            <person name="Morishige D.T."/>
            <person name="Grimwood J."/>
            <person name="Schmutz J."/>
            <person name="Mullet J.E."/>
        </authorList>
    </citation>
    <scope>NUCLEOTIDE SEQUENCE [LARGE SCALE GENOMIC DNA]</scope>
    <source>
        <strain evidence="3">cv. BTx623</strain>
    </source>
</reference>
<dbReference type="EMBL" id="CM000768">
    <property type="protein sequence ID" value="OQU78063.1"/>
    <property type="molecule type" value="Genomic_DNA"/>
</dbReference>
<feature type="compositionally biased region" description="Polar residues" evidence="1">
    <location>
        <begin position="1"/>
        <end position="14"/>
    </location>
</feature>
<protein>
    <recommendedName>
        <fullName evidence="4">Aminotransferase-like plant mobile domain-containing protein</fullName>
    </recommendedName>
</protein>
<sequence>MPSNPTVTLQNSTCRGRRTLRQQASNVSDTFKSSAVSHPQPYLHLSGGCGDSRRRGGDPRRQARMDTRSRKKRRVVDFSSQDDLDDHADSQSEDLMCGQFYDDDAFIDKSSSDVDMFSEESSSGSSAARNFNKNLYQQCLKDYKRINAMRRKLSLAMQAQSKKKRPSSRSSEAFTRQSISKFAAVVSSMSEDHKAVVRRYGFGSLLLFYKCFVPKKFSKWLASLVESKYGDLIVQGKVISLTAQSVNHVLGIPVGGTPFPSNYSTGKDYVLLKIGKTTLPQVSFFVDKLKAADLNDEELLVCFLVVALHCFLCSNSNIVPSPRYLGVFEDIEHINSYDWSGFVLRWLLDGVKNFNKGNKASEKHCGTLAGCMFYLAVFYLDHVDFSHRRLPDSFPRIDVWKQNMIRDFFDLDLRSGSVYGMRPLLDFEKTCYHKVLYLMT</sequence>
<dbReference type="PANTHER" id="PTHR34835:SF60">
    <property type="entry name" value="OS10G0490300 PROTEIN"/>
    <property type="match status" value="1"/>
</dbReference>